<feature type="region of interest" description="Disordered" evidence="1">
    <location>
        <begin position="482"/>
        <end position="512"/>
    </location>
</feature>
<dbReference type="InterPro" id="IPR029384">
    <property type="entry name" value="Speriolin_C"/>
</dbReference>
<accession>A0A9Q0Y1M6</accession>
<dbReference type="AlphaFoldDB" id="A0A9Q0Y1M6"/>
<dbReference type="Pfam" id="PF15059">
    <property type="entry name" value="Speriolin_C"/>
    <property type="match status" value="1"/>
</dbReference>
<feature type="region of interest" description="Disordered" evidence="1">
    <location>
        <begin position="328"/>
        <end position="349"/>
    </location>
</feature>
<feature type="domain" description="Speriolin C-terminal" evidence="2">
    <location>
        <begin position="518"/>
        <end position="664"/>
    </location>
</feature>
<feature type="compositionally biased region" description="Low complexity" evidence="1">
    <location>
        <begin position="265"/>
        <end position="295"/>
    </location>
</feature>
<evidence type="ECO:0000259" key="2">
    <source>
        <dbReference type="Pfam" id="PF15059"/>
    </source>
</evidence>
<dbReference type="EMBL" id="JAPFRF010000003">
    <property type="protein sequence ID" value="KAJ7338277.1"/>
    <property type="molecule type" value="Genomic_DNA"/>
</dbReference>
<organism evidence="3 4">
    <name type="scientific">Phrynocephalus forsythii</name>
    <dbReference type="NCBI Taxonomy" id="171643"/>
    <lineage>
        <taxon>Eukaryota</taxon>
        <taxon>Metazoa</taxon>
        <taxon>Chordata</taxon>
        <taxon>Craniata</taxon>
        <taxon>Vertebrata</taxon>
        <taxon>Euteleostomi</taxon>
        <taxon>Lepidosauria</taxon>
        <taxon>Squamata</taxon>
        <taxon>Bifurcata</taxon>
        <taxon>Unidentata</taxon>
        <taxon>Episquamata</taxon>
        <taxon>Toxicofera</taxon>
        <taxon>Iguania</taxon>
        <taxon>Acrodonta</taxon>
        <taxon>Agamidae</taxon>
        <taxon>Agaminae</taxon>
        <taxon>Phrynocephalus</taxon>
    </lineage>
</organism>
<dbReference type="InterPro" id="IPR026715">
    <property type="entry name" value="SPATC1"/>
</dbReference>
<feature type="compositionally biased region" description="Polar residues" evidence="1">
    <location>
        <begin position="159"/>
        <end position="178"/>
    </location>
</feature>
<feature type="region of interest" description="Disordered" evidence="1">
    <location>
        <begin position="146"/>
        <end position="183"/>
    </location>
</feature>
<dbReference type="Proteomes" id="UP001142489">
    <property type="component" value="Unassembled WGS sequence"/>
</dbReference>
<sequence length="664" mass="66353">MAGADGSGGVPGILVQDCSFGSNTSLVPRGYCFECSIPWHPHVPLFSPAGTSLSATSSLSSGGGGQGGVTAGLPPYYSCPAHYAARTAIALDLPSFQRLSQDSSVFGSPAGFELSSGSEPISSPAAPGLQAGGAFPFSPFAFSPGGPSLSSGSPGSSATYSAQTGTGTASTWPFSSPAGTGTGTTLSGGAFPFSPFALSASGGGGGGGGSSSPGSSATYSVQTGTGTASSWPFNSPAGTGTTLSGGAFTFSPFALSASGGGGSSPGSSATYSVQTGTGTAPSSSPAGTSGTGSPLSGGPLAFFPVAAASSPGGTYTVCSGSGYPNSTYASSGSGSAPDGSQQLWWDPVGGLRPAASPDYQAVLDGPPLFGSSLSSSPADGSAGAGAEGGAALAAAALVPAFPGGRPRPGPLIVPPHGVFSPPNYPATRLIPGGGKPFFTFPSPLSFAQAPAFPFPAAAAAAPAAAAAAAIPSPIALPGATAAPQKLTEGKPREQRAHATSLSSARSPRDSRQVTMERIVGEIAFQLDRRILSSIFPDRIRLYGYTVGNIPEKIAQGGNDPLSPLTPEQRTSMMEHYNAIMTRLKPHGYDPSFHPQFTEHIVNTYGILRERPDTTGTEKETYNDPAYLQEVIENVVPVDKRADCITLLVCLQKLSQADGKPLFIW</sequence>
<feature type="compositionally biased region" description="Low complexity" evidence="1">
    <location>
        <begin position="146"/>
        <end position="158"/>
    </location>
</feature>
<feature type="compositionally biased region" description="Gly residues" evidence="1">
    <location>
        <begin position="201"/>
        <end position="211"/>
    </location>
</feature>
<comment type="caution">
    <text evidence="3">The sequence shown here is derived from an EMBL/GenBank/DDBJ whole genome shotgun (WGS) entry which is preliminary data.</text>
</comment>
<dbReference type="GO" id="GO:0005813">
    <property type="term" value="C:centrosome"/>
    <property type="evidence" value="ECO:0007669"/>
    <property type="project" value="TreeGrafter"/>
</dbReference>
<feature type="region of interest" description="Disordered" evidence="1">
    <location>
        <begin position="201"/>
        <end position="234"/>
    </location>
</feature>
<dbReference type="PANTHER" id="PTHR22192:SF16">
    <property type="entry name" value="SPERIOLIN"/>
    <property type="match status" value="1"/>
</dbReference>
<feature type="region of interest" description="Disordered" evidence="1">
    <location>
        <begin position="259"/>
        <end position="295"/>
    </location>
</feature>
<evidence type="ECO:0000313" key="3">
    <source>
        <dbReference type="EMBL" id="KAJ7338277.1"/>
    </source>
</evidence>
<dbReference type="PANTHER" id="PTHR22192">
    <property type="entry name" value="SPERIOLIN"/>
    <property type="match status" value="1"/>
</dbReference>
<keyword evidence="4" id="KW-1185">Reference proteome</keyword>
<evidence type="ECO:0000313" key="4">
    <source>
        <dbReference type="Proteomes" id="UP001142489"/>
    </source>
</evidence>
<protein>
    <recommendedName>
        <fullName evidence="2">Speriolin C-terminal domain-containing protein</fullName>
    </recommendedName>
</protein>
<reference evidence="3" key="1">
    <citation type="journal article" date="2023" name="DNA Res.">
        <title>Chromosome-level genome assembly of Phrynocephalus forsythii using third-generation DNA sequencing and Hi-C analysis.</title>
        <authorList>
            <person name="Qi Y."/>
            <person name="Zhao W."/>
            <person name="Zhao Y."/>
            <person name="Niu C."/>
            <person name="Cao S."/>
            <person name="Zhang Y."/>
        </authorList>
    </citation>
    <scope>NUCLEOTIDE SEQUENCE</scope>
    <source>
        <tissue evidence="3">Muscle</tissue>
    </source>
</reference>
<feature type="compositionally biased region" description="Basic and acidic residues" evidence="1">
    <location>
        <begin position="487"/>
        <end position="496"/>
    </location>
</feature>
<feature type="compositionally biased region" description="Polar residues" evidence="1">
    <location>
        <begin position="218"/>
        <end position="234"/>
    </location>
</feature>
<dbReference type="OrthoDB" id="6114770at2759"/>
<name>A0A9Q0Y1M6_9SAUR</name>
<gene>
    <name evidence="3" type="ORF">JRQ81_011035</name>
</gene>
<proteinExistence type="predicted"/>
<evidence type="ECO:0000256" key="1">
    <source>
        <dbReference type="SAM" id="MobiDB-lite"/>
    </source>
</evidence>